<dbReference type="PANTHER" id="PTHR43166">
    <property type="entry name" value="AMINO ACID IMPORT ATP-BINDING PROTEIN"/>
    <property type="match status" value="1"/>
</dbReference>
<dbReference type="Pfam" id="PF00005">
    <property type="entry name" value="ABC_tran"/>
    <property type="match status" value="1"/>
</dbReference>
<dbReference type="SUPFAM" id="SSF55021">
    <property type="entry name" value="ACT-like"/>
    <property type="match status" value="1"/>
</dbReference>
<evidence type="ECO:0000313" key="13">
    <source>
        <dbReference type="Proteomes" id="UP000244989"/>
    </source>
</evidence>
<dbReference type="GO" id="GO:0005524">
    <property type="term" value="F:ATP binding"/>
    <property type="evidence" value="ECO:0007669"/>
    <property type="project" value="UniProtKB-KW"/>
</dbReference>
<dbReference type="OrthoDB" id="4398079at2"/>
<organism evidence="12 13">
    <name type="scientific">Corynebacterium yudongzhengii</name>
    <dbReference type="NCBI Taxonomy" id="2080740"/>
    <lineage>
        <taxon>Bacteria</taxon>
        <taxon>Bacillati</taxon>
        <taxon>Actinomycetota</taxon>
        <taxon>Actinomycetes</taxon>
        <taxon>Mycobacteriales</taxon>
        <taxon>Corynebacteriaceae</taxon>
        <taxon>Corynebacterium</taxon>
    </lineage>
</organism>
<keyword evidence="8" id="KW-0472">Membrane</keyword>
<keyword evidence="13" id="KW-1185">Reference proteome</keyword>
<accession>A0A2U1T6N5</accession>
<dbReference type="AlphaFoldDB" id="A0A2U1T6N5"/>
<dbReference type="SMART" id="SM00382">
    <property type="entry name" value="AAA"/>
    <property type="match status" value="1"/>
</dbReference>
<dbReference type="InterPro" id="IPR003593">
    <property type="entry name" value="AAA+_ATPase"/>
</dbReference>
<evidence type="ECO:0000259" key="11">
    <source>
        <dbReference type="PROSITE" id="PS50893"/>
    </source>
</evidence>
<dbReference type="RefSeq" id="WP_108431813.1">
    <property type="nucleotide sequence ID" value="NZ_CP026947.1"/>
</dbReference>
<dbReference type="GO" id="GO:0006865">
    <property type="term" value="P:amino acid transport"/>
    <property type="evidence" value="ECO:0007669"/>
    <property type="project" value="UniProtKB-KW"/>
</dbReference>
<keyword evidence="4" id="KW-0547">Nucleotide-binding</keyword>
<dbReference type="InterPro" id="IPR027417">
    <property type="entry name" value="P-loop_NTPase"/>
</dbReference>
<evidence type="ECO:0000256" key="2">
    <source>
        <dbReference type="ARBA" id="ARBA00022448"/>
    </source>
</evidence>
<sequence>MTSPNTVPAVSFSGVSKAFDSVLALKDIFFDIPAGSIYGVVGTSGAGKSTLLRTVNGLESVTGGTVTTLGRDVAKLRHSELRQLRRQMGMVFQHHNLIDSKTVAENVAMPLVLASVAKSERDSRVKEVLELVGLAERAGHRPAQLSGGQRQRVGIARALVMDPKILLCDEPTSALDPLTTSQILELLERINEELGLTILIITHQMSAVSRIADNVAVLENGELIENGAVRDVFAHPQQPLTRRFVETVVPQKLPDSVVADLREHPFPTTVRIVHTGGAARDIIGQFSERFDVTAQLLHAADAPLRHSSVGTLVLGLNGASASISSALSWADRTDGLNVEVLP</sequence>
<name>A0A2U1T6N5_9CORY</name>
<evidence type="ECO:0000313" key="12">
    <source>
        <dbReference type="EMBL" id="PWC01649.1"/>
    </source>
</evidence>
<keyword evidence="2" id="KW-0813">Transport</keyword>
<dbReference type="InterPro" id="IPR018449">
    <property type="entry name" value="NIL_domain"/>
</dbReference>
<evidence type="ECO:0000256" key="7">
    <source>
        <dbReference type="ARBA" id="ARBA00022970"/>
    </source>
</evidence>
<evidence type="ECO:0000256" key="1">
    <source>
        <dbReference type="ARBA" id="ARBA00005417"/>
    </source>
</evidence>
<dbReference type="InterPro" id="IPR050086">
    <property type="entry name" value="MetN_ABC_transporter-like"/>
</dbReference>
<dbReference type="Pfam" id="PF09383">
    <property type="entry name" value="NIL"/>
    <property type="match status" value="1"/>
</dbReference>
<evidence type="ECO:0000256" key="8">
    <source>
        <dbReference type="ARBA" id="ARBA00023136"/>
    </source>
</evidence>
<dbReference type="InterPro" id="IPR003439">
    <property type="entry name" value="ABC_transporter-like_ATP-bd"/>
</dbReference>
<dbReference type="SMART" id="SM00930">
    <property type="entry name" value="NIL"/>
    <property type="match status" value="1"/>
</dbReference>
<evidence type="ECO:0000256" key="9">
    <source>
        <dbReference type="ARBA" id="ARBA00054718"/>
    </source>
</evidence>
<dbReference type="KEGG" id="cyz:C3B44_07390"/>
<dbReference type="InterPro" id="IPR045865">
    <property type="entry name" value="ACT-like_dom_sf"/>
</dbReference>
<evidence type="ECO:0000256" key="10">
    <source>
        <dbReference type="ARBA" id="ARBA00063837"/>
    </source>
</evidence>
<evidence type="ECO:0000256" key="5">
    <source>
        <dbReference type="ARBA" id="ARBA00022840"/>
    </source>
</evidence>
<gene>
    <name evidence="12" type="ORF">DF222_05915</name>
</gene>
<dbReference type="PROSITE" id="PS50893">
    <property type="entry name" value="ABC_TRANSPORTER_2"/>
    <property type="match status" value="1"/>
</dbReference>
<comment type="subunit">
    <text evidence="10">Homodimer. Forms a membrane-associated complex with FtsX.</text>
</comment>
<reference evidence="13" key="1">
    <citation type="submission" date="2018-04" db="EMBL/GenBank/DDBJ databases">
        <authorList>
            <person name="Liu S."/>
            <person name="Wang Z."/>
            <person name="Li J."/>
        </authorList>
    </citation>
    <scope>NUCLEOTIDE SEQUENCE [LARGE SCALE GENOMIC DNA]</scope>
    <source>
        <strain evidence="13">2189</strain>
    </source>
</reference>
<dbReference type="InterPro" id="IPR017871">
    <property type="entry name" value="ABC_transporter-like_CS"/>
</dbReference>
<dbReference type="PANTHER" id="PTHR43166:SF30">
    <property type="entry name" value="METHIONINE IMPORT ATP-BINDING PROTEIN METN"/>
    <property type="match status" value="1"/>
</dbReference>
<evidence type="ECO:0000256" key="6">
    <source>
        <dbReference type="ARBA" id="ARBA00022967"/>
    </source>
</evidence>
<keyword evidence="7" id="KW-0029">Amino-acid transport</keyword>
<evidence type="ECO:0000256" key="4">
    <source>
        <dbReference type="ARBA" id="ARBA00022741"/>
    </source>
</evidence>
<feature type="domain" description="ABC transporter" evidence="11">
    <location>
        <begin position="10"/>
        <end position="245"/>
    </location>
</feature>
<comment type="caution">
    <text evidence="12">The sequence shown here is derived from an EMBL/GenBank/DDBJ whole genome shotgun (WGS) entry which is preliminary data.</text>
</comment>
<dbReference type="EMBL" id="QEEZ01000009">
    <property type="protein sequence ID" value="PWC01649.1"/>
    <property type="molecule type" value="Genomic_DNA"/>
</dbReference>
<dbReference type="GO" id="GO:0016887">
    <property type="term" value="F:ATP hydrolysis activity"/>
    <property type="evidence" value="ECO:0007669"/>
    <property type="project" value="InterPro"/>
</dbReference>
<dbReference type="Gene3D" id="3.40.50.300">
    <property type="entry name" value="P-loop containing nucleotide triphosphate hydrolases"/>
    <property type="match status" value="1"/>
</dbReference>
<dbReference type="FunFam" id="3.40.50.300:FF:000056">
    <property type="entry name" value="Cell division ATP-binding protein FtsE"/>
    <property type="match status" value="1"/>
</dbReference>
<dbReference type="PROSITE" id="PS00211">
    <property type="entry name" value="ABC_TRANSPORTER_1"/>
    <property type="match status" value="1"/>
</dbReference>
<keyword evidence="5" id="KW-0067">ATP-binding</keyword>
<proteinExistence type="inferred from homology"/>
<dbReference type="Proteomes" id="UP000244989">
    <property type="component" value="Unassembled WGS sequence"/>
</dbReference>
<keyword evidence="3" id="KW-1003">Cell membrane</keyword>
<evidence type="ECO:0000256" key="3">
    <source>
        <dbReference type="ARBA" id="ARBA00022475"/>
    </source>
</evidence>
<comment type="similarity">
    <text evidence="1">Belongs to the ABC transporter superfamily.</text>
</comment>
<dbReference type="SUPFAM" id="SSF52540">
    <property type="entry name" value="P-loop containing nucleoside triphosphate hydrolases"/>
    <property type="match status" value="1"/>
</dbReference>
<dbReference type="GO" id="GO:0005886">
    <property type="term" value="C:plasma membrane"/>
    <property type="evidence" value="ECO:0007669"/>
    <property type="project" value="UniProtKB-ARBA"/>
</dbReference>
<dbReference type="Gene3D" id="3.30.70.260">
    <property type="match status" value="1"/>
</dbReference>
<protein>
    <submittedName>
        <fullName evidence="12">ABC transporter</fullName>
    </submittedName>
</protein>
<keyword evidence="6" id="KW-1278">Translocase</keyword>
<comment type="function">
    <text evidence="9">Part of the ABC transporter FtsEX involved in cellular division. Has ATPase activity.</text>
</comment>